<keyword evidence="4" id="KW-1185">Reference proteome</keyword>
<evidence type="ECO:0000259" key="2">
    <source>
        <dbReference type="PROSITE" id="PS51840"/>
    </source>
</evidence>
<evidence type="ECO:0000313" key="4">
    <source>
        <dbReference type="Proteomes" id="UP001180020"/>
    </source>
</evidence>
<evidence type="ECO:0000313" key="3">
    <source>
        <dbReference type="EMBL" id="KAK1321111.1"/>
    </source>
</evidence>
<proteinExistence type="predicted"/>
<gene>
    <name evidence="3" type="ORF">QJS10_CPA03g02458</name>
</gene>
<reference evidence="3" key="2">
    <citation type="submission" date="2023-06" db="EMBL/GenBank/DDBJ databases">
        <authorList>
            <person name="Ma L."/>
            <person name="Liu K.-W."/>
            <person name="Li Z."/>
            <person name="Hsiao Y.-Y."/>
            <person name="Qi Y."/>
            <person name="Fu T."/>
            <person name="Tang G."/>
            <person name="Zhang D."/>
            <person name="Sun W.-H."/>
            <person name="Liu D.-K."/>
            <person name="Li Y."/>
            <person name="Chen G.-Z."/>
            <person name="Liu X.-D."/>
            <person name="Liao X.-Y."/>
            <person name="Jiang Y.-T."/>
            <person name="Yu X."/>
            <person name="Hao Y."/>
            <person name="Huang J."/>
            <person name="Zhao X.-W."/>
            <person name="Ke S."/>
            <person name="Chen Y.-Y."/>
            <person name="Wu W.-L."/>
            <person name="Hsu J.-L."/>
            <person name="Lin Y.-F."/>
            <person name="Huang M.-D."/>
            <person name="Li C.-Y."/>
            <person name="Huang L."/>
            <person name="Wang Z.-W."/>
            <person name="Zhao X."/>
            <person name="Zhong W.-Y."/>
            <person name="Peng D.-H."/>
            <person name="Ahmad S."/>
            <person name="Lan S."/>
            <person name="Zhang J.-S."/>
            <person name="Tsai W.-C."/>
            <person name="Van De Peer Y."/>
            <person name="Liu Z.-J."/>
        </authorList>
    </citation>
    <scope>NUCLEOTIDE SEQUENCE</scope>
    <source>
        <strain evidence="3">CP</strain>
        <tissue evidence="3">Leaves</tissue>
    </source>
</reference>
<reference evidence="3" key="1">
    <citation type="journal article" date="2023" name="Nat. Commun.">
        <title>Diploid and tetraploid genomes of Acorus and the evolution of monocots.</title>
        <authorList>
            <person name="Ma L."/>
            <person name="Liu K.W."/>
            <person name="Li Z."/>
            <person name="Hsiao Y.Y."/>
            <person name="Qi Y."/>
            <person name="Fu T."/>
            <person name="Tang G.D."/>
            <person name="Zhang D."/>
            <person name="Sun W.H."/>
            <person name="Liu D.K."/>
            <person name="Li Y."/>
            <person name="Chen G.Z."/>
            <person name="Liu X.D."/>
            <person name="Liao X.Y."/>
            <person name="Jiang Y.T."/>
            <person name="Yu X."/>
            <person name="Hao Y."/>
            <person name="Huang J."/>
            <person name="Zhao X.W."/>
            <person name="Ke S."/>
            <person name="Chen Y.Y."/>
            <person name="Wu W.L."/>
            <person name="Hsu J.L."/>
            <person name="Lin Y.F."/>
            <person name="Huang M.D."/>
            <person name="Li C.Y."/>
            <person name="Huang L."/>
            <person name="Wang Z.W."/>
            <person name="Zhao X."/>
            <person name="Zhong W.Y."/>
            <person name="Peng D.H."/>
            <person name="Ahmad S."/>
            <person name="Lan S."/>
            <person name="Zhang J.S."/>
            <person name="Tsai W.C."/>
            <person name="Van de Peer Y."/>
            <person name="Liu Z.J."/>
        </authorList>
    </citation>
    <scope>NUCLEOTIDE SEQUENCE</scope>
    <source>
        <strain evidence="3">CP</strain>
    </source>
</reference>
<dbReference type="InterPro" id="IPR048972">
    <property type="entry name" value="PMI1_PMIR1-2_C"/>
</dbReference>
<dbReference type="PANTHER" id="PTHR33414">
    <property type="entry name" value="PROTEIN PLASTID MOVEMENT IMPAIRED 1-RELATED 1"/>
    <property type="match status" value="1"/>
</dbReference>
<name>A0AAV9F570_ACOCL</name>
<dbReference type="InterPro" id="IPR019448">
    <property type="entry name" value="NT-C2"/>
</dbReference>
<evidence type="ECO:0000256" key="1">
    <source>
        <dbReference type="SAM" id="MobiDB-lite"/>
    </source>
</evidence>
<feature type="domain" description="C2 NT-type" evidence="2">
    <location>
        <begin position="118"/>
        <end position="272"/>
    </location>
</feature>
<dbReference type="EMBL" id="JAUJYO010000003">
    <property type="protein sequence ID" value="KAK1321111.1"/>
    <property type="molecule type" value="Genomic_DNA"/>
</dbReference>
<comment type="caution">
    <text evidence="3">The sequence shown here is derived from an EMBL/GenBank/DDBJ whole genome shotgun (WGS) entry which is preliminary data.</text>
</comment>
<dbReference type="PANTHER" id="PTHR33414:SF2">
    <property type="entry name" value="PROTEIN PLASTID MOVEMENT IMPAIRED 1"/>
    <property type="match status" value="1"/>
</dbReference>
<dbReference type="Pfam" id="PF21745">
    <property type="entry name" value="PMI1_PMIR1-2_C"/>
    <property type="match status" value="1"/>
</dbReference>
<dbReference type="InterPro" id="IPR039614">
    <property type="entry name" value="PMI1-like"/>
</dbReference>
<feature type="region of interest" description="Disordered" evidence="1">
    <location>
        <begin position="426"/>
        <end position="448"/>
    </location>
</feature>
<feature type="compositionally biased region" description="Low complexity" evidence="1">
    <location>
        <begin position="83"/>
        <end position="102"/>
    </location>
</feature>
<protein>
    <recommendedName>
        <fullName evidence="2">C2 NT-type domain-containing protein</fullName>
    </recommendedName>
</protein>
<dbReference type="Proteomes" id="UP001180020">
    <property type="component" value="Unassembled WGS sequence"/>
</dbReference>
<organism evidence="3 4">
    <name type="scientific">Acorus calamus</name>
    <name type="common">Sweet flag</name>
    <dbReference type="NCBI Taxonomy" id="4465"/>
    <lineage>
        <taxon>Eukaryota</taxon>
        <taxon>Viridiplantae</taxon>
        <taxon>Streptophyta</taxon>
        <taxon>Embryophyta</taxon>
        <taxon>Tracheophyta</taxon>
        <taxon>Spermatophyta</taxon>
        <taxon>Magnoliopsida</taxon>
        <taxon>Liliopsida</taxon>
        <taxon>Acoraceae</taxon>
        <taxon>Acorus</taxon>
    </lineage>
</organism>
<sequence length="785" mass="86173">MAEPSERRNSNSQLLHELESLSQSLYQSHTARRSASLVLPRNSAPTRPSAPLVSDGHPEPRNRHRRLSMSPWRSRPKPDHHIPTITTTTTTTTDSSSEAEATTTDKKGIWNWKPMRALSHIGMHKLGCLFSVEVVAVQGLPASMNGLRLSVHVRKKETRDGAVQTMPSRVLQGCADFEETLFVRCHIYCTGGGSDKKPLQLEPRPFLVSVLAIDAPELDFGKSSVDLSALVRESMERNIEGVRLKQREACFGLSGKARGGELVLKLGFQIMEDGGVGLYGQHTEAKRGKHSAASPSSSTSSPFARKHSKSSFSVTSPRIPSRLESFQSSVPPVDVHGMDELNLDEPASPPLQPQQPARASAEAEADIDVPDFEVVTRGWRSSRRAHERRVEILRIPMRRRRGRWLDAEEETVTREFLQMLELEERKSKFDSSTPKSDDDDPFDSKSYLSDLGKGLGPVVQTRDGGYLMSTNPFDVIVSKRESPKLAMQLSRPLVLPPRDSDTGFEVFQRMAALGADELSARLLSVAAMDELTGKTAEQVAFEGIASAIVSARGKEEGASSSAARSIAAVKTMASAMAEGRRERIVSGIWNVKEGAVSAEEMVAFAAQKIEAMAVEALKVQAEMGEEDAPFEMSPLASGDERVLSEVVPLEEWVKRECGRGEAVTVLVVVQMRDTVRRYEVVGAPMVVLVQGVEEEEERFKVVSLHVGGLKVRGGGGKRSVWDAEKQRLTAAQWLVAYGMGKAGGKKGKNAQQGKGGQNSMWSLSARVMADMWIKSMRNPDVKFRK</sequence>
<feature type="region of interest" description="Disordered" evidence="1">
    <location>
        <begin position="25"/>
        <end position="104"/>
    </location>
</feature>
<dbReference type="PROSITE" id="PS51840">
    <property type="entry name" value="C2_NT"/>
    <property type="match status" value="1"/>
</dbReference>
<dbReference type="AlphaFoldDB" id="A0AAV9F570"/>
<feature type="region of interest" description="Disordered" evidence="1">
    <location>
        <begin position="283"/>
        <end position="365"/>
    </location>
</feature>
<feature type="compositionally biased region" description="Low complexity" evidence="1">
    <location>
        <begin position="291"/>
        <end position="302"/>
    </location>
</feature>
<feature type="compositionally biased region" description="Polar residues" evidence="1">
    <location>
        <begin position="310"/>
        <end position="330"/>
    </location>
</feature>
<accession>A0AAV9F570</accession>
<dbReference type="Pfam" id="PF10358">
    <property type="entry name" value="NT-C2"/>
    <property type="match status" value="1"/>
</dbReference>